<dbReference type="InterPro" id="IPR043502">
    <property type="entry name" value="DNA/RNA_pol_sf"/>
</dbReference>
<reference evidence="2 3" key="1">
    <citation type="journal article" date="2020" name="Genome Biol. Evol.">
        <title>Comparative genomics of strictly vertically transmitted, feminizing microsporidia endosymbionts of amphipod crustaceans.</title>
        <authorList>
            <person name="Cormier A."/>
            <person name="Chebbi M.A."/>
            <person name="Giraud I."/>
            <person name="Wattier R."/>
            <person name="Teixeira M."/>
            <person name="Gilbert C."/>
            <person name="Rigaud T."/>
            <person name="Cordaux R."/>
        </authorList>
    </citation>
    <scope>NUCLEOTIDE SEQUENCE [LARGE SCALE GENOMIC DNA]</scope>
    <source>
        <strain evidence="2 3">Ou3-Ou53</strain>
    </source>
</reference>
<dbReference type="PROSITE" id="PS50878">
    <property type="entry name" value="RT_POL"/>
    <property type="match status" value="1"/>
</dbReference>
<dbReference type="PANTHER" id="PTHR33064:SF37">
    <property type="entry name" value="RIBONUCLEASE H"/>
    <property type="match status" value="1"/>
</dbReference>
<feature type="domain" description="Reverse transcriptase" evidence="1">
    <location>
        <begin position="1"/>
        <end position="62"/>
    </location>
</feature>
<evidence type="ECO:0000313" key="3">
    <source>
        <dbReference type="Proteomes" id="UP000740883"/>
    </source>
</evidence>
<dbReference type="Proteomes" id="UP000740883">
    <property type="component" value="Unassembled WGS sequence"/>
</dbReference>
<name>A0A9P6KY27_9MICR</name>
<sequence>MNIEGKGVELYMVDIVIHAKDTNVHDELLESVIRKFLQCGLRVNPKKIQYKKDKVILLGATINGEDMGLNEIKKQETLVHRRPRCVRGLRRFLRLTGWFRDFIPNYAYRTTRLTEALKKDVR</sequence>
<dbReference type="SUPFAM" id="SSF56672">
    <property type="entry name" value="DNA/RNA polymerases"/>
    <property type="match status" value="1"/>
</dbReference>
<dbReference type="PANTHER" id="PTHR33064">
    <property type="entry name" value="POL PROTEIN"/>
    <property type="match status" value="1"/>
</dbReference>
<evidence type="ECO:0000259" key="1">
    <source>
        <dbReference type="PROSITE" id="PS50878"/>
    </source>
</evidence>
<accession>A0A9P6KY27</accession>
<keyword evidence="3" id="KW-1185">Reference proteome</keyword>
<evidence type="ECO:0000313" key="2">
    <source>
        <dbReference type="EMBL" id="KAF9761143.1"/>
    </source>
</evidence>
<protein>
    <submittedName>
        <fullName evidence="2">Pro-Pol polyprotein</fullName>
    </submittedName>
</protein>
<dbReference type="InterPro" id="IPR051320">
    <property type="entry name" value="Viral_Replic_Matur_Polypro"/>
</dbReference>
<gene>
    <name evidence="2" type="primary">pol_219</name>
    <name evidence="2" type="ORF">NGRA_2829</name>
</gene>
<dbReference type="InterPro" id="IPR043128">
    <property type="entry name" value="Rev_trsase/Diguanyl_cyclase"/>
</dbReference>
<comment type="caution">
    <text evidence="2">The sequence shown here is derived from an EMBL/GenBank/DDBJ whole genome shotgun (WGS) entry which is preliminary data.</text>
</comment>
<dbReference type="OrthoDB" id="5423428at2759"/>
<dbReference type="InterPro" id="IPR000477">
    <property type="entry name" value="RT_dom"/>
</dbReference>
<dbReference type="Gene3D" id="3.30.70.270">
    <property type="match status" value="2"/>
</dbReference>
<organism evidence="2 3">
    <name type="scientific">Nosema granulosis</name>
    <dbReference type="NCBI Taxonomy" id="83296"/>
    <lineage>
        <taxon>Eukaryota</taxon>
        <taxon>Fungi</taxon>
        <taxon>Fungi incertae sedis</taxon>
        <taxon>Microsporidia</taxon>
        <taxon>Nosematidae</taxon>
        <taxon>Nosema</taxon>
    </lineage>
</organism>
<dbReference type="AlphaFoldDB" id="A0A9P6KY27"/>
<proteinExistence type="predicted"/>
<dbReference type="EMBL" id="SBJO01000409">
    <property type="protein sequence ID" value="KAF9761143.1"/>
    <property type="molecule type" value="Genomic_DNA"/>
</dbReference>